<evidence type="ECO:0000313" key="11">
    <source>
        <dbReference type="EMBL" id="CAG8815485.1"/>
    </source>
</evidence>
<keyword evidence="5" id="KW-0067">ATP-binding</keyword>
<comment type="subcellular location">
    <subcellularLocation>
        <location evidence="1">Endomembrane system</location>
        <topology evidence="1">Multi-pass membrane protein</topology>
    </subcellularLocation>
</comment>
<dbReference type="InterPro" id="IPR059000">
    <property type="entry name" value="ATPase_P-type_domA"/>
</dbReference>
<dbReference type="GO" id="GO:0005524">
    <property type="term" value="F:ATP binding"/>
    <property type="evidence" value="ECO:0007669"/>
    <property type="project" value="UniProtKB-KW"/>
</dbReference>
<name>A0A9N9K7U0_9GLOM</name>
<evidence type="ECO:0000256" key="8">
    <source>
        <dbReference type="ARBA" id="ARBA00022989"/>
    </source>
</evidence>
<feature type="non-terminal residue" evidence="11">
    <location>
        <position position="1"/>
    </location>
</feature>
<evidence type="ECO:0000256" key="2">
    <source>
        <dbReference type="ARBA" id="ARBA00022553"/>
    </source>
</evidence>
<keyword evidence="9" id="KW-0472">Membrane</keyword>
<reference evidence="11" key="1">
    <citation type="submission" date="2021-06" db="EMBL/GenBank/DDBJ databases">
        <authorList>
            <person name="Kallberg Y."/>
            <person name="Tangrot J."/>
            <person name="Rosling A."/>
        </authorList>
    </citation>
    <scope>NUCLEOTIDE SEQUENCE</scope>
    <source>
        <strain evidence="11">IN212</strain>
    </source>
</reference>
<evidence type="ECO:0000256" key="3">
    <source>
        <dbReference type="ARBA" id="ARBA00022692"/>
    </source>
</evidence>
<keyword evidence="12" id="KW-1185">Reference proteome</keyword>
<keyword evidence="7" id="KW-1278">Translocase</keyword>
<evidence type="ECO:0000256" key="5">
    <source>
        <dbReference type="ARBA" id="ARBA00022840"/>
    </source>
</evidence>
<dbReference type="Proteomes" id="UP000789396">
    <property type="component" value="Unassembled WGS sequence"/>
</dbReference>
<organism evidence="11 12">
    <name type="scientific">Racocetra fulgida</name>
    <dbReference type="NCBI Taxonomy" id="60492"/>
    <lineage>
        <taxon>Eukaryota</taxon>
        <taxon>Fungi</taxon>
        <taxon>Fungi incertae sedis</taxon>
        <taxon>Mucoromycota</taxon>
        <taxon>Glomeromycotina</taxon>
        <taxon>Glomeromycetes</taxon>
        <taxon>Diversisporales</taxon>
        <taxon>Gigasporaceae</taxon>
        <taxon>Racocetra</taxon>
    </lineage>
</organism>
<evidence type="ECO:0000313" key="12">
    <source>
        <dbReference type="Proteomes" id="UP000789396"/>
    </source>
</evidence>
<dbReference type="OrthoDB" id="3352408at2759"/>
<keyword evidence="3" id="KW-0812">Transmembrane</keyword>
<dbReference type="SUPFAM" id="SSF81653">
    <property type="entry name" value="Calcium ATPase, transduction domain A"/>
    <property type="match status" value="1"/>
</dbReference>
<dbReference type="PANTHER" id="PTHR42861">
    <property type="entry name" value="CALCIUM-TRANSPORTING ATPASE"/>
    <property type="match status" value="1"/>
</dbReference>
<dbReference type="AlphaFoldDB" id="A0A9N9K7U0"/>
<dbReference type="GO" id="GO:0012505">
    <property type="term" value="C:endomembrane system"/>
    <property type="evidence" value="ECO:0007669"/>
    <property type="project" value="UniProtKB-SubCell"/>
</dbReference>
<evidence type="ECO:0000256" key="9">
    <source>
        <dbReference type="ARBA" id="ARBA00023136"/>
    </source>
</evidence>
<proteinExistence type="predicted"/>
<protein>
    <submittedName>
        <fullName evidence="11">19575_t:CDS:1</fullName>
    </submittedName>
</protein>
<dbReference type="Pfam" id="PF00122">
    <property type="entry name" value="E1-E2_ATPase"/>
    <property type="match status" value="1"/>
</dbReference>
<evidence type="ECO:0000259" key="10">
    <source>
        <dbReference type="Pfam" id="PF00122"/>
    </source>
</evidence>
<keyword evidence="8" id="KW-1133">Transmembrane helix</keyword>
<dbReference type="FunFam" id="2.70.150.10:FF:000160">
    <property type="entry name" value="Sarcoplasmic/endoplasmic reticulum calcium ATPase 1"/>
    <property type="match status" value="1"/>
</dbReference>
<keyword evidence="2" id="KW-0597">Phosphoprotein</keyword>
<sequence length="128" mass="13619">YSPDEAKVLRDGHLSKLHASELVPGDIIDVAVGDKVPADCRVLKVYSSALRVDQAIFTGESVSVNKDTNPVKDRQAGTTIVLGKARAVIVKTGANTAIGDIHENIASQISAKTPLKIKLDEFGEQLAK</sequence>
<feature type="non-terminal residue" evidence="11">
    <location>
        <position position="128"/>
    </location>
</feature>
<feature type="domain" description="P-type ATPase A" evidence="10">
    <location>
        <begin position="2"/>
        <end position="104"/>
    </location>
</feature>
<evidence type="ECO:0000256" key="1">
    <source>
        <dbReference type="ARBA" id="ARBA00004127"/>
    </source>
</evidence>
<keyword evidence="6" id="KW-0460">Magnesium</keyword>
<dbReference type="EMBL" id="CAJVPZ010091338">
    <property type="protein sequence ID" value="CAG8815485.1"/>
    <property type="molecule type" value="Genomic_DNA"/>
</dbReference>
<evidence type="ECO:0000256" key="4">
    <source>
        <dbReference type="ARBA" id="ARBA00022741"/>
    </source>
</evidence>
<evidence type="ECO:0000256" key="7">
    <source>
        <dbReference type="ARBA" id="ARBA00022967"/>
    </source>
</evidence>
<comment type="caution">
    <text evidence="11">The sequence shown here is derived from an EMBL/GenBank/DDBJ whole genome shotgun (WGS) entry which is preliminary data.</text>
</comment>
<dbReference type="Gene3D" id="2.70.150.10">
    <property type="entry name" value="Calcium-transporting ATPase, cytoplasmic transduction domain A"/>
    <property type="match status" value="1"/>
</dbReference>
<dbReference type="InterPro" id="IPR008250">
    <property type="entry name" value="ATPase_P-typ_transduc_dom_A_sf"/>
</dbReference>
<accession>A0A9N9K7U0</accession>
<dbReference type="Gene3D" id="1.20.1110.10">
    <property type="entry name" value="Calcium-transporting ATPase, transmembrane domain"/>
    <property type="match status" value="1"/>
</dbReference>
<keyword evidence="4" id="KW-0547">Nucleotide-binding</keyword>
<evidence type="ECO:0000256" key="6">
    <source>
        <dbReference type="ARBA" id="ARBA00022842"/>
    </source>
</evidence>
<gene>
    <name evidence="11" type="ORF">RFULGI_LOCUS19196</name>
</gene>